<accession>A0A931BAM0</accession>
<keyword evidence="1" id="KW-0472">Membrane</keyword>
<proteinExistence type="predicted"/>
<keyword evidence="1" id="KW-0812">Transmembrane</keyword>
<evidence type="ECO:0000313" key="2">
    <source>
        <dbReference type="EMBL" id="MBF9140360.1"/>
    </source>
</evidence>
<dbReference type="Proteomes" id="UP000645610">
    <property type="component" value="Unassembled WGS sequence"/>
</dbReference>
<dbReference type="AlphaFoldDB" id="A0A931BAM0"/>
<protein>
    <submittedName>
        <fullName evidence="2">Uncharacterized protein</fullName>
    </submittedName>
</protein>
<reference evidence="2 3" key="1">
    <citation type="submission" date="2020-11" db="EMBL/GenBank/DDBJ databases">
        <authorList>
            <person name="Kim M.K."/>
        </authorList>
    </citation>
    <scope>NUCLEOTIDE SEQUENCE [LARGE SCALE GENOMIC DNA]</scope>
    <source>
        <strain evidence="2 3">BT439</strain>
    </source>
</reference>
<feature type="transmembrane region" description="Helical" evidence="1">
    <location>
        <begin position="29"/>
        <end position="51"/>
    </location>
</feature>
<comment type="caution">
    <text evidence="2">The sequence shown here is derived from an EMBL/GenBank/DDBJ whole genome shotgun (WGS) entry which is preliminary data.</text>
</comment>
<evidence type="ECO:0000313" key="3">
    <source>
        <dbReference type="Proteomes" id="UP000645610"/>
    </source>
</evidence>
<evidence type="ECO:0000256" key="1">
    <source>
        <dbReference type="SAM" id="Phobius"/>
    </source>
</evidence>
<dbReference type="RefSeq" id="WP_196284716.1">
    <property type="nucleotide sequence ID" value="NZ_JADQDP010000001.1"/>
</dbReference>
<name>A0A931BAM0_9BACT</name>
<keyword evidence="3" id="KW-1185">Reference proteome</keyword>
<organism evidence="2 3">
    <name type="scientific">Hymenobacter properus</name>
    <dbReference type="NCBI Taxonomy" id="2791026"/>
    <lineage>
        <taxon>Bacteria</taxon>
        <taxon>Pseudomonadati</taxon>
        <taxon>Bacteroidota</taxon>
        <taxon>Cytophagia</taxon>
        <taxon>Cytophagales</taxon>
        <taxon>Hymenobacteraceae</taxon>
        <taxon>Hymenobacter</taxon>
    </lineage>
</organism>
<keyword evidence="1" id="KW-1133">Transmembrane helix</keyword>
<dbReference type="EMBL" id="JADQDP010000001">
    <property type="protein sequence ID" value="MBF9140360.1"/>
    <property type="molecule type" value="Genomic_DNA"/>
</dbReference>
<gene>
    <name evidence="2" type="ORF">I2I01_01860</name>
</gene>
<sequence>MEVIIALLWPLLFMPTITGYMATSHGRSFWRWFGLGCVLPYLSLFVISYVVHRDRRRSRATATNPSNFNQP</sequence>